<feature type="region of interest" description="Disordered" evidence="1">
    <location>
        <begin position="1"/>
        <end position="24"/>
    </location>
</feature>
<feature type="compositionally biased region" description="Acidic residues" evidence="1">
    <location>
        <begin position="338"/>
        <end position="347"/>
    </location>
</feature>
<evidence type="ECO:0000256" key="1">
    <source>
        <dbReference type="SAM" id="MobiDB-lite"/>
    </source>
</evidence>
<feature type="compositionally biased region" description="Polar residues" evidence="1">
    <location>
        <begin position="239"/>
        <end position="254"/>
    </location>
</feature>
<feature type="compositionally biased region" description="Polar residues" evidence="1">
    <location>
        <begin position="357"/>
        <end position="374"/>
    </location>
</feature>
<sequence length="516" mass="57059">MIATVTGTNNLATTTPVSRLSNGGAEHGPLGLYVPHRPWNVFEALPENGRSIPPNHTPPGLNVIVNVSFEVPQENKGIPRRGALQHPLQGLRKGGAKMGGNKYAHPSSVPLTKGNSRVEECPTPLKETDSRVTARGDIPCPKSQLLQPRIRPPRSPPSAGTNITLHPTPLASPTGGEQIGRGTHISSSGCARPGSVGESPATRRSPVCPNSTPGPSGATVTCIRARSVTRDGLISVSYSNGGNLNHQSNTAQLQNKKKHLKRAKRDLENQKDNTTETDHYSIVKYALPSCVVGMVIGVLIPIITCTRIYRCKKSKQPRTQDGDNSDHSDNSGGGGVNEGDDGAVIDGGDEREPFLVTRNQTGENLNQQRNTEQLQNKEKHLKGGKKELENYKDENSKLQRNLEQLQDVNKQLLDTQNEVKNLLENQKDHLAKRLQDVETKREKNKEELKLVEKTINETTTFDEKELVLKQKEELLQSQWKLDEEKKNYERQLLFIERLLEPIDIQMMRITKRNGNL</sequence>
<organism evidence="2 3">
    <name type="scientific">Ilyodon furcidens</name>
    <name type="common">goldbreast splitfin</name>
    <dbReference type="NCBI Taxonomy" id="33524"/>
    <lineage>
        <taxon>Eukaryota</taxon>
        <taxon>Metazoa</taxon>
        <taxon>Chordata</taxon>
        <taxon>Craniata</taxon>
        <taxon>Vertebrata</taxon>
        <taxon>Euteleostomi</taxon>
        <taxon>Actinopterygii</taxon>
        <taxon>Neopterygii</taxon>
        <taxon>Teleostei</taxon>
        <taxon>Neoteleostei</taxon>
        <taxon>Acanthomorphata</taxon>
        <taxon>Ovalentaria</taxon>
        <taxon>Atherinomorphae</taxon>
        <taxon>Cyprinodontiformes</taxon>
        <taxon>Goodeidae</taxon>
        <taxon>Ilyodon</taxon>
    </lineage>
</organism>
<feature type="region of interest" description="Disordered" evidence="1">
    <location>
        <begin position="105"/>
        <end position="219"/>
    </location>
</feature>
<reference evidence="2 3" key="1">
    <citation type="submission" date="2021-06" db="EMBL/GenBank/DDBJ databases">
        <authorList>
            <person name="Palmer J.M."/>
        </authorList>
    </citation>
    <scope>NUCLEOTIDE SEQUENCE [LARGE SCALE GENOMIC DNA]</scope>
    <source>
        <strain evidence="3">if_2019</strain>
        <tissue evidence="2">Muscle</tissue>
    </source>
</reference>
<comment type="caution">
    <text evidence="2">The sequence shown here is derived from an EMBL/GenBank/DDBJ whole genome shotgun (WGS) entry which is preliminary data.</text>
</comment>
<gene>
    <name evidence="2" type="ORF">ILYODFUR_022966</name>
</gene>
<dbReference type="Proteomes" id="UP001482620">
    <property type="component" value="Unassembled WGS sequence"/>
</dbReference>
<protein>
    <submittedName>
        <fullName evidence="2">Uncharacterized protein</fullName>
    </submittedName>
</protein>
<proteinExistence type="predicted"/>
<dbReference type="EMBL" id="JAHRIQ010072091">
    <property type="protein sequence ID" value="MEQ2244999.1"/>
    <property type="molecule type" value="Genomic_DNA"/>
</dbReference>
<feature type="compositionally biased region" description="Basic residues" evidence="1">
    <location>
        <begin position="255"/>
        <end position="264"/>
    </location>
</feature>
<feature type="compositionally biased region" description="Low complexity" evidence="1">
    <location>
        <begin position="1"/>
        <end position="15"/>
    </location>
</feature>
<feature type="compositionally biased region" description="Basic and acidic residues" evidence="1">
    <location>
        <begin position="318"/>
        <end position="329"/>
    </location>
</feature>
<keyword evidence="3" id="KW-1185">Reference proteome</keyword>
<name>A0ABV0UIF3_9TELE</name>
<evidence type="ECO:0000313" key="2">
    <source>
        <dbReference type="EMBL" id="MEQ2244999.1"/>
    </source>
</evidence>
<feature type="compositionally biased region" description="Basic and acidic residues" evidence="1">
    <location>
        <begin position="116"/>
        <end position="134"/>
    </location>
</feature>
<accession>A0ABV0UIF3</accession>
<feature type="region of interest" description="Disordered" evidence="1">
    <location>
        <begin position="314"/>
        <end position="385"/>
    </location>
</feature>
<evidence type="ECO:0000313" key="3">
    <source>
        <dbReference type="Proteomes" id="UP001482620"/>
    </source>
</evidence>
<feature type="region of interest" description="Disordered" evidence="1">
    <location>
        <begin position="239"/>
        <end position="274"/>
    </location>
</feature>
<feature type="compositionally biased region" description="Basic and acidic residues" evidence="1">
    <location>
        <begin position="265"/>
        <end position="274"/>
    </location>
</feature>